<keyword evidence="2" id="KW-1185">Reference proteome</keyword>
<evidence type="ECO:0000313" key="1">
    <source>
        <dbReference type="EMBL" id="KAH7575434.1"/>
    </source>
</evidence>
<protein>
    <submittedName>
        <fullName evidence="1">Uncharacterized protein</fullName>
    </submittedName>
</protein>
<organism evidence="1 2">
    <name type="scientific">Xanthoceras sorbifolium</name>
    <dbReference type="NCBI Taxonomy" id="99658"/>
    <lineage>
        <taxon>Eukaryota</taxon>
        <taxon>Viridiplantae</taxon>
        <taxon>Streptophyta</taxon>
        <taxon>Embryophyta</taxon>
        <taxon>Tracheophyta</taxon>
        <taxon>Spermatophyta</taxon>
        <taxon>Magnoliopsida</taxon>
        <taxon>eudicotyledons</taxon>
        <taxon>Gunneridae</taxon>
        <taxon>Pentapetalae</taxon>
        <taxon>rosids</taxon>
        <taxon>malvids</taxon>
        <taxon>Sapindales</taxon>
        <taxon>Sapindaceae</taxon>
        <taxon>Xanthoceroideae</taxon>
        <taxon>Xanthoceras</taxon>
    </lineage>
</organism>
<evidence type="ECO:0000313" key="2">
    <source>
        <dbReference type="Proteomes" id="UP000827721"/>
    </source>
</evidence>
<gene>
    <name evidence="1" type="ORF">JRO89_XS02G0110500</name>
</gene>
<accession>A0ABQ8IFJ1</accession>
<dbReference type="Proteomes" id="UP000827721">
    <property type="component" value="Unassembled WGS sequence"/>
</dbReference>
<sequence>MVDKAVPKASKHCVEMQDVPYVFRVSDIVPVEKSQFTKDPMARSGGGNISLNLSNDLSVVHQKVKSKILIKETKRKINRVISRLFKSKATYESLQERKKWIKKKVDRENRKAVECFRAGKQKSGIKYLKRVTMREQEIEELVKWQSSLLLQPRQAF</sequence>
<proteinExistence type="predicted"/>
<dbReference type="EMBL" id="JAFEMO010000002">
    <property type="protein sequence ID" value="KAH7575434.1"/>
    <property type="molecule type" value="Genomic_DNA"/>
</dbReference>
<comment type="caution">
    <text evidence="1">The sequence shown here is derived from an EMBL/GenBank/DDBJ whole genome shotgun (WGS) entry which is preliminary data.</text>
</comment>
<reference evidence="1 2" key="1">
    <citation type="submission" date="2021-02" db="EMBL/GenBank/DDBJ databases">
        <title>Plant Genome Project.</title>
        <authorList>
            <person name="Zhang R.-G."/>
        </authorList>
    </citation>
    <scope>NUCLEOTIDE SEQUENCE [LARGE SCALE GENOMIC DNA]</scope>
    <source>
        <tissue evidence="1">Leaves</tissue>
    </source>
</reference>
<name>A0ABQ8IFJ1_9ROSI</name>